<dbReference type="GO" id="GO:0006355">
    <property type="term" value="P:regulation of DNA-templated transcription"/>
    <property type="evidence" value="ECO:0007669"/>
    <property type="project" value="TreeGrafter"/>
</dbReference>
<gene>
    <name evidence="5" type="ORF">B0A48_05478</name>
</gene>
<protein>
    <recommendedName>
        <fullName evidence="4">Inhibitor of growth protein N-terminal histone-binding domain-containing protein</fullName>
    </recommendedName>
</protein>
<feature type="compositionally biased region" description="Low complexity" evidence="3">
    <location>
        <begin position="699"/>
        <end position="725"/>
    </location>
</feature>
<feature type="compositionally biased region" description="Acidic residues" evidence="3">
    <location>
        <begin position="736"/>
        <end position="759"/>
    </location>
</feature>
<feature type="compositionally biased region" description="Basic and acidic residues" evidence="3">
    <location>
        <begin position="492"/>
        <end position="502"/>
    </location>
</feature>
<feature type="compositionally biased region" description="Polar residues" evidence="3">
    <location>
        <begin position="640"/>
        <end position="650"/>
    </location>
</feature>
<dbReference type="PANTHER" id="PTHR10333:SF42">
    <property type="entry name" value="INHIBITOR OF GROWTH PROTEIN 5"/>
    <property type="match status" value="1"/>
</dbReference>
<accession>A0A1V8TJ34</accession>
<dbReference type="GO" id="GO:0006325">
    <property type="term" value="P:chromatin organization"/>
    <property type="evidence" value="ECO:0007669"/>
    <property type="project" value="UniProtKB-KW"/>
</dbReference>
<dbReference type="OrthoDB" id="5411773at2759"/>
<evidence type="ECO:0000313" key="6">
    <source>
        <dbReference type="Proteomes" id="UP000192596"/>
    </source>
</evidence>
<feature type="site" description="Histone H3K4me3 binding" evidence="2">
    <location>
        <position position="775"/>
    </location>
</feature>
<evidence type="ECO:0000256" key="2">
    <source>
        <dbReference type="PIRSR" id="PIRSR628651-50"/>
    </source>
</evidence>
<name>A0A1V8TJ34_9PEZI</name>
<keyword evidence="1" id="KW-0156">Chromatin regulator</keyword>
<feature type="domain" description="Inhibitor of growth protein N-terminal histone-binding" evidence="4">
    <location>
        <begin position="75"/>
        <end position="233"/>
    </location>
</feature>
<proteinExistence type="predicted"/>
<keyword evidence="6" id="KW-1185">Reference proteome</keyword>
<dbReference type="EMBL" id="NAJO01000007">
    <property type="protein sequence ID" value="OQO11222.1"/>
    <property type="molecule type" value="Genomic_DNA"/>
</dbReference>
<feature type="compositionally biased region" description="Pro residues" evidence="3">
    <location>
        <begin position="726"/>
        <end position="735"/>
    </location>
</feature>
<evidence type="ECO:0000259" key="4">
    <source>
        <dbReference type="SMART" id="SM01408"/>
    </source>
</evidence>
<comment type="caution">
    <text evidence="5">The sequence shown here is derived from an EMBL/GenBank/DDBJ whole genome shotgun (WGS) entry which is preliminary data.</text>
</comment>
<feature type="site" description="Histone H3K4me3 binding" evidence="2">
    <location>
        <position position="787"/>
    </location>
</feature>
<evidence type="ECO:0000256" key="1">
    <source>
        <dbReference type="ARBA" id="ARBA00022853"/>
    </source>
</evidence>
<feature type="compositionally biased region" description="Polar residues" evidence="3">
    <location>
        <begin position="437"/>
        <end position="456"/>
    </location>
</feature>
<feature type="site" description="Histone H3K4me3 binding" evidence="2">
    <location>
        <position position="779"/>
    </location>
</feature>
<dbReference type="Proteomes" id="UP000192596">
    <property type="component" value="Unassembled WGS sequence"/>
</dbReference>
<feature type="compositionally biased region" description="Polar residues" evidence="3">
    <location>
        <begin position="509"/>
        <end position="519"/>
    </location>
</feature>
<evidence type="ECO:0000256" key="3">
    <source>
        <dbReference type="SAM" id="MobiDB-lite"/>
    </source>
</evidence>
<dbReference type="AlphaFoldDB" id="A0A1V8TJ34"/>
<feature type="compositionally biased region" description="Polar residues" evidence="3">
    <location>
        <begin position="15"/>
        <end position="34"/>
    </location>
</feature>
<dbReference type="GO" id="GO:0033698">
    <property type="term" value="C:Rpd3L complex"/>
    <property type="evidence" value="ECO:0007669"/>
    <property type="project" value="TreeGrafter"/>
</dbReference>
<dbReference type="Gene3D" id="3.30.40.10">
    <property type="entry name" value="Zinc/RING finger domain, C3HC4 (zinc finger)"/>
    <property type="match status" value="1"/>
</dbReference>
<feature type="region of interest" description="Disordered" evidence="3">
    <location>
        <begin position="296"/>
        <end position="765"/>
    </location>
</feature>
<dbReference type="InterPro" id="IPR024610">
    <property type="entry name" value="ING_N_histone-binding"/>
</dbReference>
<dbReference type="GO" id="GO:0070210">
    <property type="term" value="C:Rpd3L-Expanded complex"/>
    <property type="evidence" value="ECO:0007669"/>
    <property type="project" value="TreeGrafter"/>
</dbReference>
<sequence length="808" mass="86410">MPPAGMTVRKASLLHPTTMNADPSNPPRRTTTSGRAIRPTANRPTNYYARNYGPSADTPPNLPLDPTTAAGFFPALTYFTDAITALPKEVMRQFTLMREVEAKTFGPTERLGELAEACMMFPVPARGEGAQGAGMMSFTAGNSVIGSANVSLVNGVAPYRIGSQHSAPGSVIGEDVAMAESEEDLARRRQFHELRIVAGGLLGNLDEKNVVLAEAKRVLNQQLMRLDSVMPHVDAEIPEEARLGSMTHWAYSDNRQKSKPLPPAAAERNRREIAATNSLAAAANAVHESEIAAVRREAGREAAKEKHKGRNREQQDSEFEERPKKAVGKGAKGKGVLGLGISTNGEPVKRRKLEKGIFPPAMERQISSTGKGKAAREVPRSTPLGEGVKKHKAKAAAPTTLPTKRKGITNAHASPALASSPLQGSSATATMDPPSTRPASNRMRTNSTTTLRQTLNADDGIPEPSAARQNGTKHSTRKRPRETGDEVVPEFEPPKLRQEATEPARPPVSRSNSSKNASKPGTPRAETSDTGVQMSRTRSTRSLRNNNAAAASPSIEPSVPRMGHVRSSHGGSMSGLMRQIAPFNKSPDMNRGADGEELDSGSDGERFGRPLNEGSRPGTARRKQSEANGEVQGGDEDTNMPYTTNDQDIVSTREDPGRGGEAAAPVDATRPASARLSDGGHSPAPLSTPSASPSPAPLLQPSTADADLDSLASSSAPPTPQMQLRPPQPPAPDSSPEPDEAPATDDEDAASLSPDPDDPSEPKYCYCQRGSYGAMVGCDNPKCEREWFHLGCTDLERMPREEESWYYF</sequence>
<dbReference type="PANTHER" id="PTHR10333">
    <property type="entry name" value="INHIBITOR OF GROWTH PROTEIN"/>
    <property type="match status" value="1"/>
</dbReference>
<feature type="site" description="Histone H3K4me3 binding" evidence="2">
    <location>
        <position position="764"/>
    </location>
</feature>
<organism evidence="5 6">
    <name type="scientific">Cryoendolithus antarcticus</name>
    <dbReference type="NCBI Taxonomy" id="1507870"/>
    <lineage>
        <taxon>Eukaryota</taxon>
        <taxon>Fungi</taxon>
        <taxon>Dikarya</taxon>
        <taxon>Ascomycota</taxon>
        <taxon>Pezizomycotina</taxon>
        <taxon>Dothideomycetes</taxon>
        <taxon>Dothideomycetidae</taxon>
        <taxon>Cladosporiales</taxon>
        <taxon>Cladosporiaceae</taxon>
        <taxon>Cryoendolithus</taxon>
    </lineage>
</organism>
<reference evidence="6" key="1">
    <citation type="submission" date="2017-03" db="EMBL/GenBank/DDBJ databases">
        <title>Genomes of endolithic fungi from Antarctica.</title>
        <authorList>
            <person name="Coleine C."/>
            <person name="Masonjones S."/>
            <person name="Stajich J.E."/>
        </authorList>
    </citation>
    <scope>NUCLEOTIDE SEQUENCE [LARGE SCALE GENOMIC DNA]</scope>
    <source>
        <strain evidence="6">CCFEE 5527</strain>
    </source>
</reference>
<feature type="region of interest" description="Disordered" evidence="3">
    <location>
        <begin position="1"/>
        <end position="61"/>
    </location>
</feature>
<evidence type="ECO:0000313" key="5">
    <source>
        <dbReference type="EMBL" id="OQO11222.1"/>
    </source>
</evidence>
<dbReference type="InterPro" id="IPR011011">
    <property type="entry name" value="Znf_FYVE_PHD"/>
</dbReference>
<feature type="compositionally biased region" description="Low complexity" evidence="3">
    <location>
        <begin position="535"/>
        <end position="552"/>
    </location>
</feature>
<dbReference type="SMART" id="SM01408">
    <property type="entry name" value="ING"/>
    <property type="match status" value="1"/>
</dbReference>
<feature type="compositionally biased region" description="Low complexity" evidence="3">
    <location>
        <begin position="682"/>
        <end position="691"/>
    </location>
</feature>
<dbReference type="CDD" id="cd15505">
    <property type="entry name" value="PHD_ING"/>
    <property type="match status" value="1"/>
</dbReference>
<feature type="compositionally biased region" description="Basic and acidic residues" evidence="3">
    <location>
        <begin position="311"/>
        <end position="324"/>
    </location>
</feature>
<feature type="compositionally biased region" description="Low complexity" evidence="3">
    <location>
        <begin position="411"/>
        <end position="427"/>
    </location>
</feature>
<dbReference type="STRING" id="1507870.A0A1V8TJ34"/>
<dbReference type="SUPFAM" id="SSF57903">
    <property type="entry name" value="FYVE/PHD zinc finger"/>
    <property type="match status" value="1"/>
</dbReference>
<dbReference type="InterPro" id="IPR013083">
    <property type="entry name" value="Znf_RING/FYVE/PHD"/>
</dbReference>
<dbReference type="InterPro" id="IPR028651">
    <property type="entry name" value="ING_fam"/>
</dbReference>
<dbReference type="InParanoid" id="A0A1V8TJ34"/>